<dbReference type="RefSeq" id="WP_097039877.1">
    <property type="nucleotide sequence ID" value="NZ_OBQF01000002.1"/>
</dbReference>
<gene>
    <name evidence="3" type="ORF">SAMN05878391_1067</name>
</gene>
<sequence length="152" mass="17346">MLKTINQRVSIILLLLAIGYLYLSYQLPSFAYTNVDADVLPKALGWLLAVLSIALFFSKDSETEEQKARRDIPRKDLGMIAIVFLLILGYIFLFEFLGFILVTLLFIFFSSLILGYKNYITNGIVSVLFPVILYFAFTEFLQINLPQGILPF</sequence>
<keyword evidence="1" id="KW-1133">Transmembrane helix</keyword>
<keyword evidence="1" id="KW-0472">Membrane</keyword>
<accession>A0A285UFI1</accession>
<reference evidence="4" key="1">
    <citation type="submission" date="2017-08" db="EMBL/GenBank/DDBJ databases">
        <authorList>
            <person name="Varghese N."/>
            <person name="Submissions S."/>
        </authorList>
    </citation>
    <scope>NUCLEOTIDE SEQUENCE [LARGE SCALE GENOMIC DNA]</scope>
    <source>
        <strain evidence="4">DSM 23173</strain>
    </source>
</reference>
<dbReference type="Proteomes" id="UP000219412">
    <property type="component" value="Unassembled WGS sequence"/>
</dbReference>
<dbReference type="OrthoDB" id="2426743at2"/>
<name>A0A285UFI1_9STAP</name>
<proteinExistence type="predicted"/>
<dbReference type="AlphaFoldDB" id="A0A285UFI1"/>
<dbReference type="Pfam" id="PF07331">
    <property type="entry name" value="TctB"/>
    <property type="match status" value="1"/>
</dbReference>
<feature type="transmembrane region" description="Helical" evidence="1">
    <location>
        <begin position="119"/>
        <end position="137"/>
    </location>
</feature>
<evidence type="ECO:0000256" key="1">
    <source>
        <dbReference type="SAM" id="Phobius"/>
    </source>
</evidence>
<protein>
    <submittedName>
        <fullName evidence="3">Putative tricarboxylic transport membrane protein</fullName>
    </submittedName>
</protein>
<feature type="transmembrane region" description="Helical" evidence="1">
    <location>
        <begin position="77"/>
        <end position="107"/>
    </location>
</feature>
<evidence type="ECO:0000313" key="4">
    <source>
        <dbReference type="Proteomes" id="UP000219412"/>
    </source>
</evidence>
<feature type="transmembrane region" description="Helical" evidence="1">
    <location>
        <begin position="9"/>
        <end position="27"/>
    </location>
</feature>
<dbReference type="EMBL" id="OBQF01000002">
    <property type="protein sequence ID" value="SOC40694.1"/>
    <property type="molecule type" value="Genomic_DNA"/>
</dbReference>
<dbReference type="InterPro" id="IPR009936">
    <property type="entry name" value="DUF1468"/>
</dbReference>
<evidence type="ECO:0000313" key="3">
    <source>
        <dbReference type="EMBL" id="SOC40694.1"/>
    </source>
</evidence>
<keyword evidence="1" id="KW-0812">Transmembrane</keyword>
<evidence type="ECO:0000259" key="2">
    <source>
        <dbReference type="Pfam" id="PF07331"/>
    </source>
</evidence>
<feature type="transmembrane region" description="Helical" evidence="1">
    <location>
        <begin position="39"/>
        <end position="57"/>
    </location>
</feature>
<organism evidence="3 4">
    <name type="scientific">Salinicoccus kekensis</name>
    <dbReference type="NCBI Taxonomy" id="714307"/>
    <lineage>
        <taxon>Bacteria</taxon>
        <taxon>Bacillati</taxon>
        <taxon>Bacillota</taxon>
        <taxon>Bacilli</taxon>
        <taxon>Bacillales</taxon>
        <taxon>Staphylococcaceae</taxon>
        <taxon>Salinicoccus</taxon>
    </lineage>
</organism>
<feature type="domain" description="DUF1468" evidence="2">
    <location>
        <begin position="10"/>
        <end position="146"/>
    </location>
</feature>
<keyword evidence="4" id="KW-1185">Reference proteome</keyword>